<dbReference type="GO" id="GO:0004222">
    <property type="term" value="F:metalloendopeptidase activity"/>
    <property type="evidence" value="ECO:0007669"/>
    <property type="project" value="UniProtKB-UniRule"/>
</dbReference>
<organism evidence="14 15">
    <name type="scientific">Pectinatus cerevisiiphilus</name>
    <dbReference type="NCBI Taxonomy" id="86956"/>
    <lineage>
        <taxon>Bacteria</taxon>
        <taxon>Bacillati</taxon>
        <taxon>Bacillota</taxon>
        <taxon>Negativicutes</taxon>
        <taxon>Selenomonadales</taxon>
        <taxon>Selenomonadaceae</taxon>
        <taxon>Pectinatus</taxon>
    </lineage>
</organism>
<feature type="transmembrane region" description="Helical" evidence="12">
    <location>
        <begin position="31"/>
        <end position="48"/>
    </location>
</feature>
<dbReference type="GO" id="GO:0005886">
    <property type="term" value="C:plasma membrane"/>
    <property type="evidence" value="ECO:0007669"/>
    <property type="project" value="UniProtKB-SubCell"/>
</dbReference>
<keyword evidence="14" id="KW-0346">Stress response</keyword>
<feature type="binding site" evidence="12">
    <location>
        <position position="130"/>
    </location>
    <ligand>
        <name>Zn(2+)</name>
        <dbReference type="ChEBI" id="CHEBI:29105"/>
        <note>catalytic</note>
    </ligand>
</feature>
<dbReference type="GO" id="GO:0008270">
    <property type="term" value="F:zinc ion binding"/>
    <property type="evidence" value="ECO:0007669"/>
    <property type="project" value="UniProtKB-UniRule"/>
</dbReference>
<dbReference type="EMBL" id="SMAA01000004">
    <property type="protein sequence ID" value="TCS80412.1"/>
    <property type="molecule type" value="Genomic_DNA"/>
</dbReference>
<dbReference type="Gene3D" id="3.30.2010.10">
    <property type="entry name" value="Metalloproteases ('zincins'), catalytic domain"/>
    <property type="match status" value="1"/>
</dbReference>
<dbReference type="PANTHER" id="PTHR43221:SF1">
    <property type="entry name" value="PROTEASE HTPX"/>
    <property type="match status" value="1"/>
</dbReference>
<keyword evidence="8 12" id="KW-0862">Zinc</keyword>
<comment type="similarity">
    <text evidence="2 12">Belongs to the peptidase M48B family.</text>
</comment>
<evidence type="ECO:0000256" key="7">
    <source>
        <dbReference type="ARBA" id="ARBA00022801"/>
    </source>
</evidence>
<dbReference type="OrthoDB" id="15218at2"/>
<keyword evidence="6 12" id="KW-0479">Metal-binding</keyword>
<dbReference type="HAMAP" id="MF_00188">
    <property type="entry name" value="Pept_M48_protease_HtpX"/>
    <property type="match status" value="1"/>
</dbReference>
<keyword evidence="7 12" id="KW-0378">Hydrolase</keyword>
<keyword evidence="5 12" id="KW-0812">Transmembrane</keyword>
<evidence type="ECO:0000256" key="1">
    <source>
        <dbReference type="ARBA" id="ARBA00004651"/>
    </source>
</evidence>
<protein>
    <recommendedName>
        <fullName evidence="12">Protease HtpX homolog</fullName>
        <ecNumber evidence="12">3.4.24.-</ecNumber>
    </recommendedName>
</protein>
<reference evidence="14 15" key="1">
    <citation type="submission" date="2019-03" db="EMBL/GenBank/DDBJ databases">
        <title>Genomic Encyclopedia of Type Strains, Phase IV (KMG-IV): sequencing the most valuable type-strain genomes for metagenomic binning, comparative biology and taxonomic classification.</title>
        <authorList>
            <person name="Goeker M."/>
        </authorList>
    </citation>
    <scope>NUCLEOTIDE SEQUENCE [LARGE SCALE GENOMIC DNA]</scope>
    <source>
        <strain evidence="14 15">DSM 20467</strain>
    </source>
</reference>
<dbReference type="NCBIfam" id="NF002826">
    <property type="entry name" value="PRK03001.1"/>
    <property type="match status" value="1"/>
</dbReference>
<keyword evidence="3 12" id="KW-1003">Cell membrane</keyword>
<evidence type="ECO:0000259" key="13">
    <source>
        <dbReference type="Pfam" id="PF01435"/>
    </source>
</evidence>
<evidence type="ECO:0000256" key="9">
    <source>
        <dbReference type="ARBA" id="ARBA00022989"/>
    </source>
</evidence>
<keyword evidence="11 12" id="KW-0472">Membrane</keyword>
<dbReference type="AlphaFoldDB" id="A0A4V2US83"/>
<proteinExistence type="inferred from homology"/>
<evidence type="ECO:0000256" key="4">
    <source>
        <dbReference type="ARBA" id="ARBA00022670"/>
    </source>
</evidence>
<feature type="binding site" evidence="12">
    <location>
        <position position="134"/>
    </location>
    <ligand>
        <name>Zn(2+)</name>
        <dbReference type="ChEBI" id="CHEBI:29105"/>
        <note>catalytic</note>
    </ligand>
</feature>
<keyword evidence="4 12" id="KW-0645">Protease</keyword>
<accession>A0A4V2US83</accession>
<dbReference type="InterPro" id="IPR022919">
    <property type="entry name" value="Pept_M48_protease_HtpX"/>
</dbReference>
<evidence type="ECO:0000313" key="15">
    <source>
        <dbReference type="Proteomes" id="UP000295188"/>
    </source>
</evidence>
<dbReference type="InterPro" id="IPR050083">
    <property type="entry name" value="HtpX_protease"/>
</dbReference>
<comment type="subcellular location">
    <subcellularLocation>
        <location evidence="1 12">Cell membrane</location>
        <topology evidence="1 12">Multi-pass membrane protein</topology>
    </subcellularLocation>
</comment>
<dbReference type="EC" id="3.4.24.-" evidence="12"/>
<keyword evidence="9 12" id="KW-1133">Transmembrane helix</keyword>
<sequence>MNMLKTTALMALLMALLIAVGGLVGGQHGALLMFIVALAMNFFSYWFSDSIVLKMSGARQVNEEDAPSLYKLVADLAQRADLPMPKVYIIDTDVPNAFATGRNPSHAAVAVTTGIMGTLEYEELAGVLGHELTHVKNRDILISSIAATFAAAISMLANMAQWAAIFGGGRSNDENDRGGGIIGLLVAIIIAPLAASIIQMAISRSREYAADKGGGQICGDPLALASALEKIEYYAKHKTMPQASQATEHMYIINPLAGKNISFASLFSTHPATADRIARLKEQAAQMR</sequence>
<evidence type="ECO:0000256" key="11">
    <source>
        <dbReference type="ARBA" id="ARBA00023136"/>
    </source>
</evidence>
<evidence type="ECO:0000256" key="3">
    <source>
        <dbReference type="ARBA" id="ARBA00022475"/>
    </source>
</evidence>
<feature type="binding site" evidence="12">
    <location>
        <position position="207"/>
    </location>
    <ligand>
        <name>Zn(2+)</name>
        <dbReference type="ChEBI" id="CHEBI:29105"/>
        <note>catalytic</note>
    </ligand>
</feature>
<dbReference type="Pfam" id="PF01435">
    <property type="entry name" value="Peptidase_M48"/>
    <property type="match status" value="1"/>
</dbReference>
<comment type="caution">
    <text evidence="14">The sequence shown here is derived from an EMBL/GenBank/DDBJ whole genome shotgun (WGS) entry which is preliminary data.</text>
</comment>
<feature type="active site" evidence="12">
    <location>
        <position position="131"/>
    </location>
</feature>
<dbReference type="CDD" id="cd07336">
    <property type="entry name" value="M48B_HtpX_like"/>
    <property type="match status" value="1"/>
</dbReference>
<feature type="domain" description="Peptidase M48" evidence="13">
    <location>
        <begin position="66"/>
        <end position="283"/>
    </location>
</feature>
<evidence type="ECO:0000256" key="2">
    <source>
        <dbReference type="ARBA" id="ARBA00009779"/>
    </source>
</evidence>
<evidence type="ECO:0000256" key="8">
    <source>
        <dbReference type="ARBA" id="ARBA00022833"/>
    </source>
</evidence>
<gene>
    <name evidence="12" type="primary">htpX</name>
    <name evidence="14" type="ORF">EDC37_10414</name>
</gene>
<name>A0A4V2US83_9FIRM</name>
<dbReference type="GO" id="GO:0006508">
    <property type="term" value="P:proteolysis"/>
    <property type="evidence" value="ECO:0007669"/>
    <property type="project" value="UniProtKB-KW"/>
</dbReference>
<dbReference type="RefSeq" id="WP_132547863.1">
    <property type="nucleotide sequence ID" value="NZ_SMAA01000004.1"/>
</dbReference>
<evidence type="ECO:0000256" key="5">
    <source>
        <dbReference type="ARBA" id="ARBA00022692"/>
    </source>
</evidence>
<evidence type="ECO:0000256" key="12">
    <source>
        <dbReference type="HAMAP-Rule" id="MF_00188"/>
    </source>
</evidence>
<feature type="transmembrane region" description="Helical" evidence="12">
    <location>
        <begin position="140"/>
        <end position="160"/>
    </location>
</feature>
<dbReference type="InterPro" id="IPR001915">
    <property type="entry name" value="Peptidase_M48"/>
</dbReference>
<feature type="transmembrane region" description="Helical" evidence="12">
    <location>
        <begin position="180"/>
        <end position="202"/>
    </location>
</feature>
<dbReference type="Proteomes" id="UP000295188">
    <property type="component" value="Unassembled WGS sequence"/>
</dbReference>
<dbReference type="PANTHER" id="PTHR43221">
    <property type="entry name" value="PROTEASE HTPX"/>
    <property type="match status" value="1"/>
</dbReference>
<evidence type="ECO:0000313" key="14">
    <source>
        <dbReference type="EMBL" id="TCS80412.1"/>
    </source>
</evidence>
<keyword evidence="15" id="KW-1185">Reference proteome</keyword>
<evidence type="ECO:0000256" key="10">
    <source>
        <dbReference type="ARBA" id="ARBA00023049"/>
    </source>
</evidence>
<evidence type="ECO:0000256" key="6">
    <source>
        <dbReference type="ARBA" id="ARBA00022723"/>
    </source>
</evidence>
<comment type="cofactor">
    <cofactor evidence="12">
        <name>Zn(2+)</name>
        <dbReference type="ChEBI" id="CHEBI:29105"/>
    </cofactor>
    <text evidence="12">Binds 1 zinc ion per subunit.</text>
</comment>
<keyword evidence="10 12" id="KW-0482">Metalloprotease</keyword>